<dbReference type="Pfam" id="PF01262">
    <property type="entry name" value="AlaDh_PNT_C"/>
    <property type="match status" value="1"/>
</dbReference>
<gene>
    <name evidence="10" type="ORF">BCR44DRAFT_47440</name>
</gene>
<evidence type="ECO:0000256" key="3">
    <source>
        <dbReference type="ARBA" id="ARBA00022857"/>
    </source>
</evidence>
<dbReference type="FunFam" id="3.40.50.720:FF:000087">
    <property type="entry name" value="alpha-aminoadipic semialdehyde synthase, mitochondrial"/>
    <property type="match status" value="1"/>
</dbReference>
<dbReference type="InterPro" id="IPR007698">
    <property type="entry name" value="AlaDH/PNT_NAD(H)-bd"/>
</dbReference>
<evidence type="ECO:0000256" key="5">
    <source>
        <dbReference type="ARBA" id="ARBA00023154"/>
    </source>
</evidence>
<dbReference type="GO" id="GO:0019878">
    <property type="term" value="P:lysine biosynthetic process via aminoadipic acid"/>
    <property type="evidence" value="ECO:0007669"/>
    <property type="project" value="TreeGrafter"/>
</dbReference>
<dbReference type="Pfam" id="PF05222">
    <property type="entry name" value="AlaDh_PNT_N"/>
    <property type="match status" value="1"/>
</dbReference>
<evidence type="ECO:0000256" key="2">
    <source>
        <dbReference type="ARBA" id="ARBA00004720"/>
    </source>
</evidence>
<dbReference type="CDD" id="cd12189">
    <property type="entry name" value="LKR_SDH_like"/>
    <property type="match status" value="1"/>
</dbReference>
<dbReference type="SUPFAM" id="SSF55347">
    <property type="entry name" value="Glyceraldehyde-3-phosphate dehydrogenase-like, C-terminal domain"/>
    <property type="match status" value="1"/>
</dbReference>
<proteinExistence type="inferred from homology"/>
<evidence type="ECO:0000259" key="9">
    <source>
        <dbReference type="SMART" id="SM01003"/>
    </source>
</evidence>
<keyword evidence="4" id="KW-0560">Oxidoreductase</keyword>
<dbReference type="InterPro" id="IPR036291">
    <property type="entry name" value="NAD(P)-bd_dom_sf"/>
</dbReference>
<dbReference type="FunFam" id="3.30.360.10:FF:000008">
    <property type="entry name" value="Alpha-aminoadipic semialdehyde synthase, mitochondrial"/>
    <property type="match status" value="1"/>
</dbReference>
<feature type="domain" description="Alanine dehydrogenase/pyridine nucleotide transhydrogenase N-terminal" evidence="9">
    <location>
        <begin position="37"/>
        <end position="167"/>
    </location>
</feature>
<dbReference type="Gene3D" id="1.10.1870.10">
    <property type="entry name" value="Domain 3, Saccharopine reductase"/>
    <property type="match status" value="1"/>
</dbReference>
<comment type="pathway">
    <text evidence="1">Amino-acid degradation; L-lysine degradation via saccharopine pathway; glutaryl-CoA from L-lysine: step 1/6.</text>
</comment>
<dbReference type="STRING" id="765915.A0A1Y2HUH4"/>
<comment type="similarity">
    <text evidence="7">In the C-terminal section; belongs to the saccharopine dehydrogenase family.</text>
</comment>
<comment type="caution">
    <text evidence="10">The sequence shown here is derived from an EMBL/GenBank/DDBJ whole genome shotgun (WGS) entry which is preliminary data.</text>
</comment>
<dbReference type="SUPFAM" id="SSF52283">
    <property type="entry name" value="Formate/glycerate dehydrogenase catalytic domain-like"/>
    <property type="match status" value="1"/>
</dbReference>
<dbReference type="InterPro" id="IPR051168">
    <property type="entry name" value="AASS"/>
</dbReference>
<protein>
    <submittedName>
        <fullName evidence="10">Saccharopine dehydrogenase-domain-containing protein</fullName>
    </submittedName>
</protein>
<keyword evidence="5" id="KW-0028">Amino-acid biosynthesis</keyword>
<keyword evidence="5" id="KW-0457">Lysine biosynthesis</keyword>
<organism evidence="10 11">
    <name type="scientific">Catenaria anguillulae PL171</name>
    <dbReference type="NCBI Taxonomy" id="765915"/>
    <lineage>
        <taxon>Eukaryota</taxon>
        <taxon>Fungi</taxon>
        <taxon>Fungi incertae sedis</taxon>
        <taxon>Blastocladiomycota</taxon>
        <taxon>Blastocladiomycetes</taxon>
        <taxon>Blastocladiales</taxon>
        <taxon>Catenariaceae</taxon>
        <taxon>Catenaria</taxon>
    </lineage>
</organism>
<evidence type="ECO:0000256" key="7">
    <source>
        <dbReference type="ARBA" id="ARBA00025744"/>
    </source>
</evidence>
<dbReference type="EMBL" id="MCFL01000009">
    <property type="protein sequence ID" value="ORZ38257.1"/>
    <property type="molecule type" value="Genomic_DNA"/>
</dbReference>
<evidence type="ECO:0000313" key="10">
    <source>
        <dbReference type="EMBL" id="ORZ38257.1"/>
    </source>
</evidence>
<evidence type="ECO:0000256" key="6">
    <source>
        <dbReference type="ARBA" id="ARBA00023268"/>
    </source>
</evidence>
<dbReference type="Proteomes" id="UP000193411">
    <property type="component" value="Unassembled WGS sequence"/>
</dbReference>
<dbReference type="InterPro" id="IPR005097">
    <property type="entry name" value="Sacchrp_dh_NADP-bd"/>
</dbReference>
<comment type="pathway">
    <text evidence="2">Amino-acid degradation; L-lysine degradation via saccharopine pathway; glutaryl-CoA from L-lysine: step 2/6.</text>
</comment>
<dbReference type="InterPro" id="IPR032095">
    <property type="entry name" value="Sacchrp_dh-like_C"/>
</dbReference>
<dbReference type="InterPro" id="IPR007886">
    <property type="entry name" value="AlaDH/PNT_N"/>
</dbReference>
<name>A0A1Y2HUH4_9FUNG</name>
<dbReference type="Pfam" id="PF03435">
    <property type="entry name" value="Sacchrp_dh_NADP"/>
    <property type="match status" value="1"/>
</dbReference>
<evidence type="ECO:0000256" key="1">
    <source>
        <dbReference type="ARBA" id="ARBA00004682"/>
    </source>
</evidence>
<dbReference type="GO" id="GO:0005737">
    <property type="term" value="C:cytoplasm"/>
    <property type="evidence" value="ECO:0007669"/>
    <property type="project" value="TreeGrafter"/>
</dbReference>
<dbReference type="Pfam" id="PF16653">
    <property type="entry name" value="Sacchrp_dh_C"/>
    <property type="match status" value="1"/>
</dbReference>
<evidence type="ECO:0000259" key="8">
    <source>
        <dbReference type="SMART" id="SM01002"/>
    </source>
</evidence>
<dbReference type="PANTHER" id="PTHR11133">
    <property type="entry name" value="SACCHAROPINE DEHYDROGENASE"/>
    <property type="match status" value="1"/>
</dbReference>
<feature type="domain" description="Alanine dehydrogenase/pyridine nucleotide transhydrogenase NAD(H)-binding" evidence="8">
    <location>
        <begin position="213"/>
        <end position="402"/>
    </location>
</feature>
<evidence type="ECO:0000256" key="4">
    <source>
        <dbReference type="ARBA" id="ARBA00023002"/>
    </source>
</evidence>
<dbReference type="Gene3D" id="3.30.360.10">
    <property type="entry name" value="Dihydrodipicolinate Reductase, domain 2"/>
    <property type="match status" value="1"/>
</dbReference>
<dbReference type="SUPFAM" id="SSF51735">
    <property type="entry name" value="NAD(P)-binding Rossmann-fold domains"/>
    <property type="match status" value="1"/>
</dbReference>
<dbReference type="SMART" id="SM01002">
    <property type="entry name" value="AlaDh_PNT_C"/>
    <property type="match status" value="1"/>
</dbReference>
<dbReference type="OrthoDB" id="10059875at2759"/>
<dbReference type="SMART" id="SM01003">
    <property type="entry name" value="AlaDh_PNT_N"/>
    <property type="match status" value="1"/>
</dbReference>
<dbReference type="UniPathway" id="UPA00868">
    <property type="reaction ID" value="UER00835"/>
</dbReference>
<dbReference type="GO" id="GO:0004753">
    <property type="term" value="F:saccharopine dehydrogenase activity"/>
    <property type="evidence" value="ECO:0007669"/>
    <property type="project" value="TreeGrafter"/>
</dbReference>
<sequence>MTAATRLLALSRAPSRSWLPAHSRLHSTSSKPLATIGIRRETKHKWERRTPVLPSHVSSLVKDGIRVLVQPSNIRVVGTERYRAAGAEIAEDLSAADVILGIKEVEPAALIKDKTYLYFSHTHKGQPYNMGMLKDVLDKRIRLLDYELITDDKGRRQVMFGTFAGYAGMIDALHALGLRMLGMGYGTPFLNVGMAHTYPSLNHAKSTLRDLGKVIQQDGLPREFGPVVVTFTGSGNVSLGAQEVFKNLPHEFIKPSELRKLVEGGKWDSKKIYATVVDVADHVVHKTDPDRKFDFGHYVKHPQEYSSKFATHIAPYTTLLVTGHYWDTQFPRLITTEQVKKYWPEWKEKNRMVTIADISCDIGGALEFMSHAAKIDDPWFMYNPSTHTEHKNIDGEGIQIMSVDILPAELPLESSQYFGDKLLPYLKDMAKGKFEESTLKRATIAAGGKLESKHQWLEGKLPAVGPTAAAAGAGGAKVKSGDSSPAAGGGKRQRVVVLGSGYVAGPVIDYLLRRPNVDITIASNNKAEADRLTAARPSASCRLQTAEVEVHPTDMSPGLAKVLSTADVVISLVPASLHIPVAETCISQGTPLVTASYISPAMKALHARAVDKGVTIMNEVGLDPGIDHLTAKQFIDDVHANGGHLEGFVSWCGGLPAPENSGNPLGYKFSWSPRGVLLAAMNPAVFLRNGQEVSIASQDLLTSAQPVNMYKGFSLEGLPNRDSLAYIDQYQLNRNELKTMFRGTLRYKGYSKLVHHMRTLGMLGLDAVPGVEDKAVATKLTWAEWMQRLLRAPKSDVATLHMAIKNRLDAAGILGREDQAEVIAALTWLDMFSPTAPAFPAGSIATAAAHPVPLDATCAQLQAKLVYEQGERDMVAMHHEFTIRTRAGKRAGHTATMVAYGDPVPTGYSAMAKTVGLPAAIAAEMLLEGKIVEKGVLAPMKRDVYEPMLNVLQAEGVRFVEKHVDL</sequence>
<accession>A0A1Y2HUH4</accession>
<dbReference type="PANTHER" id="PTHR11133:SF22">
    <property type="entry name" value="ALPHA-AMINOADIPIC SEMIALDEHYDE SYNTHASE, MITOCHONDRIAL"/>
    <property type="match status" value="1"/>
</dbReference>
<keyword evidence="6" id="KW-0511">Multifunctional enzyme</keyword>
<evidence type="ECO:0000313" key="11">
    <source>
        <dbReference type="Proteomes" id="UP000193411"/>
    </source>
</evidence>
<keyword evidence="11" id="KW-1185">Reference proteome</keyword>
<dbReference type="AlphaFoldDB" id="A0A1Y2HUH4"/>
<keyword evidence="3" id="KW-0521">NADP</keyword>
<reference evidence="10 11" key="1">
    <citation type="submission" date="2016-07" db="EMBL/GenBank/DDBJ databases">
        <title>Pervasive Adenine N6-methylation of Active Genes in Fungi.</title>
        <authorList>
            <consortium name="DOE Joint Genome Institute"/>
            <person name="Mondo S.J."/>
            <person name="Dannebaum R.O."/>
            <person name="Kuo R.C."/>
            <person name="Labutti K."/>
            <person name="Haridas S."/>
            <person name="Kuo A."/>
            <person name="Salamov A."/>
            <person name="Ahrendt S.R."/>
            <person name="Lipzen A."/>
            <person name="Sullivan W."/>
            <person name="Andreopoulos W.B."/>
            <person name="Clum A."/>
            <person name="Lindquist E."/>
            <person name="Daum C."/>
            <person name="Ramamoorthy G.K."/>
            <person name="Gryganskyi A."/>
            <person name="Culley D."/>
            <person name="Magnuson J.K."/>
            <person name="James T.Y."/>
            <person name="O'Malley M.A."/>
            <person name="Stajich J.E."/>
            <person name="Spatafora J.W."/>
            <person name="Visel A."/>
            <person name="Grigoriev I.V."/>
        </authorList>
    </citation>
    <scope>NUCLEOTIDE SEQUENCE [LARGE SCALE GENOMIC DNA]</scope>
    <source>
        <strain evidence="10 11">PL171</strain>
    </source>
</reference>
<dbReference type="GO" id="GO:0033512">
    <property type="term" value="P:L-lysine catabolic process to acetyl-CoA via saccharopine"/>
    <property type="evidence" value="ECO:0007669"/>
    <property type="project" value="UniProtKB-UniPathway"/>
</dbReference>
<dbReference type="Gene3D" id="3.40.50.720">
    <property type="entry name" value="NAD(P)-binding Rossmann-like Domain"/>
    <property type="match status" value="2"/>
</dbReference>